<dbReference type="Proteomes" id="UP000053695">
    <property type="component" value="Unassembled WGS sequence"/>
</dbReference>
<reference evidence="1 2" key="1">
    <citation type="journal article" date="2013" name="Genome Announc.">
        <title>Draft Genome Sequence of a Highly Flagellated, Fast-Swimming Archaeon, Methanocaldococcus villosus Strain KIN24-T80 (DSM 22612).</title>
        <authorList>
            <person name="Thennarasu S."/>
            <person name="Polireddy D."/>
            <person name="Antony A."/>
            <person name="Yada M.R."/>
            <person name="Algarawi S."/>
            <person name="Sivakumar N."/>
        </authorList>
    </citation>
    <scope>NUCLEOTIDE SEQUENCE [LARGE SCALE GENOMIC DNA]</scope>
    <source>
        <strain evidence="1 2">KIN24-T80</strain>
    </source>
</reference>
<sequence>MEKVLSKIGTIKDLEEIIDSLSNFTGIIRIGNGYLFYINSELIASKLGNKDKDLRDILISLPEKFIIELYIGDSHEVKKAIKCFRDDKIFIETTKLCIVHKDYLELNNYNEIFKYLTYFNKVTFYPKKFKDAEAIVIYKNKEEIFSIFKNKKIYYGEKAIKKLKSLFAISKVVAKVEKTSLDEFENLRNTYPEGEIIRSFNKILETIKSNKKYIEACGTLSDALLHGTCLIEIGSEGYIIAKEGKPVYAFYKDYDGDKSYRIIKSMCIMEDIKYKIYKLSNSEYNLFKQFKNNRIKL</sequence>
<protein>
    <submittedName>
        <fullName evidence="1">Uncharacterized protein</fullName>
    </submittedName>
</protein>
<evidence type="ECO:0000313" key="2">
    <source>
        <dbReference type="Proteomes" id="UP000053695"/>
    </source>
</evidence>
<dbReference type="EMBL" id="APMM01000023">
    <property type="protein sequence ID" value="ENN96189.1"/>
    <property type="molecule type" value="Genomic_DNA"/>
</dbReference>
<accession>N6UUZ8</accession>
<gene>
    <name evidence="1" type="ORF">J422_03533</name>
</gene>
<dbReference type="AlphaFoldDB" id="N6UUZ8"/>
<organism evidence="1 2">
    <name type="scientific">Methanocaldococcus villosus KIN24-T80</name>
    <dbReference type="NCBI Taxonomy" id="1069083"/>
    <lineage>
        <taxon>Archaea</taxon>
        <taxon>Methanobacteriati</taxon>
        <taxon>Methanobacteriota</taxon>
        <taxon>Methanomada group</taxon>
        <taxon>Methanococci</taxon>
        <taxon>Methanococcales</taxon>
        <taxon>Methanocaldococcaceae</taxon>
        <taxon>Methanocaldococcus</taxon>
    </lineage>
</organism>
<evidence type="ECO:0000313" key="1">
    <source>
        <dbReference type="EMBL" id="ENN96189.1"/>
    </source>
</evidence>
<keyword evidence="2" id="KW-1185">Reference proteome</keyword>
<proteinExistence type="predicted"/>
<dbReference type="PATRIC" id="fig|1069083.5.peg.689"/>
<dbReference type="RefSeq" id="WP_004591231.1">
    <property type="nucleotide sequence ID" value="NZ_APMM01000023.1"/>
</dbReference>
<dbReference type="OrthoDB" id="64846at2157"/>
<name>N6UUZ8_9EURY</name>
<comment type="caution">
    <text evidence="1">The sequence shown here is derived from an EMBL/GenBank/DDBJ whole genome shotgun (WGS) entry which is preliminary data.</text>
</comment>